<proteinExistence type="predicted"/>
<gene>
    <name evidence="1" type="ORF">GCM10009745_63510</name>
</gene>
<accession>A0ABN2IKP6</accession>
<evidence type="ECO:0000313" key="2">
    <source>
        <dbReference type="Proteomes" id="UP001500280"/>
    </source>
</evidence>
<sequence length="286" mass="31383">MGGDATRVDYAGDLPQCCESTQLRLPRPDDAVFEVKGKFGHSEAWCAGLEEWHVRIGVSWEGDDEQTLLGTVEQHSRESDPESLLVAHGVSIDEDRYAWVGEVALVVTRLDVPVGRDREVLSDGRDLWMAADAIAEDLGRLATPLAASGDEDFDGWSSAVHEAWPNAFGTDAVILLRSARVTPVLRGHLLGAWACAQAVDLFDHGSTLVAAEAAPLQWRDAHSGIHPDQLSLSPDDSKVWQAEQTRLAKHLHKHLGLAPLPGHPSILTWHTTYRNDAFTSTLDLWR</sequence>
<keyword evidence="2" id="KW-1185">Reference proteome</keyword>
<evidence type="ECO:0000313" key="1">
    <source>
        <dbReference type="EMBL" id="GAA1706944.1"/>
    </source>
</evidence>
<reference evidence="1 2" key="1">
    <citation type="journal article" date="2019" name="Int. J. Syst. Evol. Microbiol.">
        <title>The Global Catalogue of Microorganisms (GCM) 10K type strain sequencing project: providing services to taxonomists for standard genome sequencing and annotation.</title>
        <authorList>
            <consortium name="The Broad Institute Genomics Platform"/>
            <consortium name="The Broad Institute Genome Sequencing Center for Infectious Disease"/>
            <person name="Wu L."/>
            <person name="Ma J."/>
        </authorList>
    </citation>
    <scope>NUCLEOTIDE SEQUENCE [LARGE SCALE GENOMIC DNA]</scope>
    <source>
        <strain evidence="1 2">JCM 14307</strain>
    </source>
</reference>
<dbReference type="RefSeq" id="WP_344160117.1">
    <property type="nucleotide sequence ID" value="NZ_BAAANF010000021.1"/>
</dbReference>
<dbReference type="EMBL" id="BAAANF010000021">
    <property type="protein sequence ID" value="GAA1706944.1"/>
    <property type="molecule type" value="Genomic_DNA"/>
</dbReference>
<protein>
    <submittedName>
        <fullName evidence="1">Uncharacterized protein</fullName>
    </submittedName>
</protein>
<name>A0ABN2IKP6_9ACTN</name>
<organism evidence="1 2">
    <name type="scientific">Kribbella yunnanensis</name>
    <dbReference type="NCBI Taxonomy" id="190194"/>
    <lineage>
        <taxon>Bacteria</taxon>
        <taxon>Bacillati</taxon>
        <taxon>Actinomycetota</taxon>
        <taxon>Actinomycetes</taxon>
        <taxon>Propionibacteriales</taxon>
        <taxon>Kribbellaceae</taxon>
        <taxon>Kribbella</taxon>
    </lineage>
</organism>
<dbReference type="Proteomes" id="UP001500280">
    <property type="component" value="Unassembled WGS sequence"/>
</dbReference>
<comment type="caution">
    <text evidence="1">The sequence shown here is derived from an EMBL/GenBank/DDBJ whole genome shotgun (WGS) entry which is preliminary data.</text>
</comment>